<dbReference type="Proteomes" id="UP000712281">
    <property type="component" value="Unassembled WGS sequence"/>
</dbReference>
<evidence type="ECO:0000313" key="2">
    <source>
        <dbReference type="Proteomes" id="UP000712281"/>
    </source>
</evidence>
<sequence length="142" mass="16156">MRFRRWDPGRVRVGNEKDIPNLHQDYGTSKQRKEQDDFIRGDLSGWSGFRGIFENIGIVWGCDLLTESTDLGSSIGGVLDNQGKMVYGSGIGFGDGTAFGHIKFLWGFHEWMVTTEGFGKDCFFESSKEFRVTRKGWESKAW</sequence>
<evidence type="ECO:0000313" key="1">
    <source>
        <dbReference type="EMBL" id="KAF2566028.1"/>
    </source>
</evidence>
<dbReference type="AlphaFoldDB" id="A0A8S9I8W1"/>
<dbReference type="EMBL" id="QGKW02001911">
    <property type="protein sequence ID" value="KAF2566028.1"/>
    <property type="molecule type" value="Genomic_DNA"/>
</dbReference>
<accession>A0A8S9I8W1</accession>
<comment type="caution">
    <text evidence="1">The sequence shown here is derived from an EMBL/GenBank/DDBJ whole genome shotgun (WGS) entry which is preliminary data.</text>
</comment>
<gene>
    <name evidence="1" type="ORF">F2Q68_00024624</name>
</gene>
<reference evidence="1" key="1">
    <citation type="submission" date="2019-12" db="EMBL/GenBank/DDBJ databases">
        <title>Genome sequencing and annotation of Brassica cretica.</title>
        <authorList>
            <person name="Studholme D.J."/>
            <person name="Sarris P.F."/>
        </authorList>
    </citation>
    <scope>NUCLEOTIDE SEQUENCE</scope>
    <source>
        <strain evidence="1">PFS-001/15</strain>
        <tissue evidence="1">Leaf</tissue>
    </source>
</reference>
<name>A0A8S9I8W1_BRACR</name>
<proteinExistence type="predicted"/>
<organism evidence="1 2">
    <name type="scientific">Brassica cretica</name>
    <name type="common">Mustard</name>
    <dbReference type="NCBI Taxonomy" id="69181"/>
    <lineage>
        <taxon>Eukaryota</taxon>
        <taxon>Viridiplantae</taxon>
        <taxon>Streptophyta</taxon>
        <taxon>Embryophyta</taxon>
        <taxon>Tracheophyta</taxon>
        <taxon>Spermatophyta</taxon>
        <taxon>Magnoliopsida</taxon>
        <taxon>eudicotyledons</taxon>
        <taxon>Gunneridae</taxon>
        <taxon>Pentapetalae</taxon>
        <taxon>rosids</taxon>
        <taxon>malvids</taxon>
        <taxon>Brassicales</taxon>
        <taxon>Brassicaceae</taxon>
        <taxon>Brassiceae</taxon>
        <taxon>Brassica</taxon>
    </lineage>
</organism>
<protein>
    <submittedName>
        <fullName evidence="1">Uncharacterized protein</fullName>
    </submittedName>
</protein>